<evidence type="ECO:0000313" key="3">
    <source>
        <dbReference type="EMBL" id="BCE79179.1"/>
    </source>
</evidence>
<reference evidence="1" key="1">
    <citation type="submission" date="2020-05" db="EMBL/GenBank/DDBJ databases">
        <title>Complete genome sequence of Bradyrhizobium diazoefficiens XF5 isolated from soybean nodule.</title>
        <authorList>
            <person name="Noda R."/>
            <person name="Kakizaki K."/>
            <person name="Minamisawa K."/>
        </authorList>
    </citation>
    <scope>NUCLEOTIDE SEQUENCE</scope>
    <source>
        <strain evidence="1">XF5</strain>
    </source>
</reference>
<reference evidence="3" key="3">
    <citation type="submission" date="2020-05" db="EMBL/GenBank/DDBJ databases">
        <title>Complete genome sequence of Bradyrhizobium diazoefficiens XF9 isolated from soybean nodule.</title>
        <authorList>
            <person name="Noda R."/>
            <person name="Kakizaki K."/>
            <person name="Minamisawa K."/>
        </authorList>
    </citation>
    <scope>NUCLEOTIDE SEQUENCE</scope>
    <source>
        <strain evidence="3">XF9</strain>
    </source>
</reference>
<evidence type="ECO:0000313" key="2">
    <source>
        <dbReference type="EMBL" id="BCE61800.1"/>
    </source>
</evidence>
<protein>
    <submittedName>
        <fullName evidence="2">Uncharacterized protein</fullName>
    </submittedName>
</protein>
<gene>
    <name evidence="1" type="ORF">XF5B_05960</name>
    <name evidence="2" type="ORF">XF6B_05990</name>
    <name evidence="3" type="ORF">XF9B_06000</name>
</gene>
<name>A0A810ADV9_9BRAD</name>
<dbReference type="EMBL" id="AP023098">
    <property type="protein sequence ID" value="BCE79179.1"/>
    <property type="molecule type" value="Genomic_DNA"/>
</dbReference>
<evidence type="ECO:0000313" key="1">
    <source>
        <dbReference type="EMBL" id="BCE53084.1"/>
    </source>
</evidence>
<dbReference type="AlphaFoldDB" id="A0A810ADV9"/>
<reference evidence="2" key="2">
    <citation type="submission" date="2020-05" db="EMBL/GenBank/DDBJ databases">
        <title>Complete genome sequence of Bradyrhizobium diazoefficiens XF6 isolated from soybean nodule.</title>
        <authorList>
            <person name="Noda R."/>
            <person name="Kakizaki K."/>
            <person name="Minamisawa K."/>
        </authorList>
    </citation>
    <scope>NUCLEOTIDE SEQUENCE</scope>
    <source>
        <strain evidence="2">XF6</strain>
    </source>
</reference>
<sequence>MTDNVNVEIGGKSKYEVAYNMAEYIFALEGKGPTREQFLKTVYDCIRVLNGISPSPPPKGF</sequence>
<proteinExistence type="predicted"/>
<dbReference type="EMBL" id="AP023096">
    <property type="protein sequence ID" value="BCE61800.1"/>
    <property type="molecule type" value="Genomic_DNA"/>
</dbReference>
<accession>A0A810ADV9</accession>
<dbReference type="RefSeq" id="WP_110115836.1">
    <property type="nucleotide sequence ID" value="NZ_AP022638.1"/>
</dbReference>
<organism evidence="2">
    <name type="scientific">Bradyrhizobium diazoefficiens</name>
    <dbReference type="NCBI Taxonomy" id="1355477"/>
    <lineage>
        <taxon>Bacteria</taxon>
        <taxon>Pseudomonadati</taxon>
        <taxon>Pseudomonadota</taxon>
        <taxon>Alphaproteobacteria</taxon>
        <taxon>Hyphomicrobiales</taxon>
        <taxon>Nitrobacteraceae</taxon>
        <taxon>Bradyrhizobium</taxon>
    </lineage>
</organism>
<dbReference type="EMBL" id="AP023095">
    <property type="protein sequence ID" value="BCE53084.1"/>
    <property type="molecule type" value="Genomic_DNA"/>
</dbReference>